<gene>
    <name evidence="1" type="ORF">COEU31_21710</name>
</gene>
<dbReference type="Gene3D" id="1.25.10.90">
    <property type="match status" value="1"/>
</dbReference>
<comment type="caution">
    <text evidence="1">The sequence shown here is derived from an EMBL/GenBank/DDBJ whole genome shotgun (WGS) entry which is preliminary data.</text>
</comment>
<protein>
    <recommendedName>
        <fullName evidence="3">DNA alkylation repair protein</fullName>
    </recommendedName>
</protein>
<dbReference type="Proteomes" id="UP000660047">
    <property type="component" value="Unassembled WGS sequence"/>
</dbReference>
<accession>A0AAI9K5I2</accession>
<dbReference type="EMBL" id="BLYL01000014">
    <property type="protein sequence ID" value="GFO95125.1"/>
    <property type="molecule type" value="Genomic_DNA"/>
</dbReference>
<evidence type="ECO:0000313" key="1">
    <source>
        <dbReference type="EMBL" id="GFO95125.1"/>
    </source>
</evidence>
<name>A0AAI9K5I2_9FIRM</name>
<dbReference type="CDD" id="cd06561">
    <property type="entry name" value="AlkD_like"/>
    <property type="match status" value="1"/>
</dbReference>
<dbReference type="Pfam" id="PF08713">
    <property type="entry name" value="DNA_alkylation"/>
    <property type="match status" value="1"/>
</dbReference>
<dbReference type="AlphaFoldDB" id="A0AAI9K5I2"/>
<evidence type="ECO:0008006" key="3">
    <source>
        <dbReference type="Google" id="ProtNLM"/>
    </source>
</evidence>
<evidence type="ECO:0000313" key="2">
    <source>
        <dbReference type="Proteomes" id="UP000660047"/>
    </source>
</evidence>
<dbReference type="InterPro" id="IPR016024">
    <property type="entry name" value="ARM-type_fold"/>
</dbReference>
<dbReference type="InterPro" id="IPR014825">
    <property type="entry name" value="DNA_alkylation"/>
</dbReference>
<dbReference type="SUPFAM" id="SSF48371">
    <property type="entry name" value="ARM repeat"/>
    <property type="match status" value="1"/>
</dbReference>
<dbReference type="RefSeq" id="WP_055222317.1">
    <property type="nucleotide sequence ID" value="NZ_BLYL01000014.1"/>
</dbReference>
<sequence length="266" mass="30781">MESSSFEDVNRLVRSELYEHMDPEFGKYLAMNLPGCGNIIGVRLDDLKEIARQIADINWKEYLKHAPDDTLEDVVIQGLVLGFAQGKLEEILAYADEFVPKIDNWWVCDSFCSTFVAASMYPEIVWEFIMKYMGDSELNPAWRKKEEAEIPEGQGGIAVGTWQDMSDDFRLRFVAIMLKCYFVNDKYIDKCLYAFEHMQDGGYCAKDGVAFGLAESYFVFPDKTIEYIKGAQFDRQILEMTKNKIEKIYRLPEADVNRFAEVINEY</sequence>
<reference evidence="1" key="1">
    <citation type="submission" date="2020-06" db="EMBL/GenBank/DDBJ databases">
        <title>Characterization of fructooligosaccharide metabolism and fructooligosaccharide-degrading enzymes in human commensal butyrate producers.</title>
        <authorList>
            <person name="Tanno H."/>
            <person name="Fujii T."/>
            <person name="Hirano K."/>
            <person name="Maeno S."/>
            <person name="Tonozuka T."/>
            <person name="Sakamoto M."/>
            <person name="Ohkuma M."/>
            <person name="Tochio T."/>
            <person name="Endo A."/>
        </authorList>
    </citation>
    <scope>NUCLEOTIDE SEQUENCE</scope>
    <source>
        <strain evidence="1">JCM 31265</strain>
    </source>
</reference>
<proteinExistence type="predicted"/>
<organism evidence="1 2">
    <name type="scientific">Coprococcus eutactus</name>
    <dbReference type="NCBI Taxonomy" id="33043"/>
    <lineage>
        <taxon>Bacteria</taxon>
        <taxon>Bacillati</taxon>
        <taxon>Bacillota</taxon>
        <taxon>Clostridia</taxon>
        <taxon>Lachnospirales</taxon>
        <taxon>Lachnospiraceae</taxon>
        <taxon>Coprococcus</taxon>
    </lineage>
</organism>